<dbReference type="Proteomes" id="UP001141552">
    <property type="component" value="Unassembled WGS sequence"/>
</dbReference>
<evidence type="ECO:0000313" key="1">
    <source>
        <dbReference type="EMBL" id="KAJ4844202.1"/>
    </source>
</evidence>
<comment type="caution">
    <text evidence="1">The sequence shown here is derived from an EMBL/GenBank/DDBJ whole genome shotgun (WGS) entry which is preliminary data.</text>
</comment>
<accession>A0A9Q0JKC8</accession>
<dbReference type="EMBL" id="JAKUCV010002023">
    <property type="protein sequence ID" value="KAJ4844202.1"/>
    <property type="molecule type" value="Genomic_DNA"/>
</dbReference>
<evidence type="ECO:0000313" key="2">
    <source>
        <dbReference type="Proteomes" id="UP001141552"/>
    </source>
</evidence>
<name>A0A9Q0JKC8_9ROSI</name>
<dbReference type="AlphaFoldDB" id="A0A9Q0JKC8"/>
<reference evidence="1" key="2">
    <citation type="journal article" date="2023" name="Plants (Basel)">
        <title>Annotation of the Turnera subulata (Passifloraceae) Draft Genome Reveals the S-Locus Evolved after the Divergence of Turneroideae from Passifloroideae in a Stepwise Manner.</title>
        <authorList>
            <person name="Henning P.M."/>
            <person name="Roalson E.H."/>
            <person name="Mir W."/>
            <person name="McCubbin A.G."/>
            <person name="Shore J.S."/>
        </authorList>
    </citation>
    <scope>NUCLEOTIDE SEQUENCE</scope>
    <source>
        <strain evidence="1">F60SS</strain>
    </source>
</reference>
<keyword evidence="2" id="KW-1185">Reference proteome</keyword>
<sequence length="100" mass="11386">MLHGNSCYSFPRLVSLIMPQIIPSLLLYCRPLMTMGNCSAFLANWIRTRASLSFVLPDFLWVRMDVNGKLGHDEWASPLARCTEYPPLQKSLGTFHARKS</sequence>
<reference evidence="1" key="1">
    <citation type="submission" date="2022-02" db="EMBL/GenBank/DDBJ databases">
        <authorList>
            <person name="Henning P.M."/>
            <person name="McCubbin A.G."/>
            <person name="Shore J.S."/>
        </authorList>
    </citation>
    <scope>NUCLEOTIDE SEQUENCE</scope>
    <source>
        <strain evidence="1">F60SS</strain>
        <tissue evidence="1">Leaves</tissue>
    </source>
</reference>
<feature type="non-terminal residue" evidence="1">
    <location>
        <position position="1"/>
    </location>
</feature>
<gene>
    <name evidence="1" type="ORF">Tsubulata_000884</name>
</gene>
<protein>
    <submittedName>
        <fullName evidence="1">Uncharacterized protein</fullName>
    </submittedName>
</protein>
<organism evidence="1 2">
    <name type="scientific">Turnera subulata</name>
    <dbReference type="NCBI Taxonomy" id="218843"/>
    <lineage>
        <taxon>Eukaryota</taxon>
        <taxon>Viridiplantae</taxon>
        <taxon>Streptophyta</taxon>
        <taxon>Embryophyta</taxon>
        <taxon>Tracheophyta</taxon>
        <taxon>Spermatophyta</taxon>
        <taxon>Magnoliopsida</taxon>
        <taxon>eudicotyledons</taxon>
        <taxon>Gunneridae</taxon>
        <taxon>Pentapetalae</taxon>
        <taxon>rosids</taxon>
        <taxon>fabids</taxon>
        <taxon>Malpighiales</taxon>
        <taxon>Passifloraceae</taxon>
        <taxon>Turnera</taxon>
    </lineage>
</organism>
<proteinExistence type="predicted"/>